<dbReference type="GO" id="GO:0051301">
    <property type="term" value="P:cell division"/>
    <property type="evidence" value="ECO:0007669"/>
    <property type="project" value="UniProtKB-KW"/>
</dbReference>
<feature type="region of interest" description="Disordered" evidence="7">
    <location>
        <begin position="1182"/>
        <end position="1237"/>
    </location>
</feature>
<dbReference type="SUPFAM" id="SSF48371">
    <property type="entry name" value="ARM repeat"/>
    <property type="match status" value="1"/>
</dbReference>
<feature type="region of interest" description="Disordered" evidence="7">
    <location>
        <begin position="1258"/>
        <end position="1301"/>
    </location>
</feature>
<dbReference type="SUPFAM" id="SSF47095">
    <property type="entry name" value="HMG-box"/>
    <property type="match status" value="1"/>
</dbReference>
<evidence type="ECO:0000256" key="3">
    <source>
        <dbReference type="ARBA" id="ARBA00023306"/>
    </source>
</evidence>
<evidence type="ECO:0000256" key="6">
    <source>
        <dbReference type="ARBA" id="ARBA00044805"/>
    </source>
</evidence>
<dbReference type="InParanoid" id="A0A1Y2LT17"/>
<feature type="compositionally biased region" description="Acidic residues" evidence="7">
    <location>
        <begin position="170"/>
        <end position="179"/>
    </location>
</feature>
<feature type="compositionally biased region" description="Basic and acidic residues" evidence="7">
    <location>
        <begin position="159"/>
        <end position="169"/>
    </location>
</feature>
<evidence type="ECO:0000256" key="1">
    <source>
        <dbReference type="ARBA" id="ARBA00008384"/>
    </source>
</evidence>
<feature type="compositionally biased region" description="Gly residues" evidence="7">
    <location>
        <begin position="1266"/>
        <end position="1282"/>
    </location>
</feature>
<feature type="compositionally biased region" description="Low complexity" evidence="7">
    <location>
        <begin position="585"/>
        <end position="606"/>
    </location>
</feature>
<protein>
    <recommendedName>
        <fullName evidence="5">Ataxin-10 homolog</fullName>
    </recommendedName>
    <alternativeName>
        <fullName evidence="6">Copper transport protein 86</fullName>
    </alternativeName>
</protein>
<feature type="compositionally biased region" description="Low complexity" evidence="7">
    <location>
        <begin position="989"/>
        <end position="999"/>
    </location>
</feature>
<dbReference type="InterPro" id="IPR036910">
    <property type="entry name" value="HMG_box_dom_sf"/>
</dbReference>
<feature type="region of interest" description="Disordered" evidence="7">
    <location>
        <begin position="646"/>
        <end position="690"/>
    </location>
</feature>
<dbReference type="OMA" id="FIMHNEH"/>
<evidence type="ECO:0000313" key="10">
    <source>
        <dbReference type="Proteomes" id="UP000193240"/>
    </source>
</evidence>
<comment type="similarity">
    <text evidence="1">Belongs to the ataxin-10 family.</text>
</comment>
<dbReference type="CDD" id="cd00084">
    <property type="entry name" value="HMG-box_SF"/>
    <property type="match status" value="1"/>
</dbReference>
<keyword evidence="10" id="KW-1185">Reference proteome</keyword>
<name>A0A1Y2LT17_EPING</name>
<dbReference type="GO" id="GO:0005829">
    <property type="term" value="C:cytosol"/>
    <property type="evidence" value="ECO:0007669"/>
    <property type="project" value="TreeGrafter"/>
</dbReference>
<evidence type="ECO:0000256" key="5">
    <source>
        <dbReference type="ARBA" id="ARBA00044801"/>
    </source>
</evidence>
<feature type="region of interest" description="Disordered" evidence="7">
    <location>
        <begin position="558"/>
        <end position="627"/>
    </location>
</feature>
<reference evidence="9 10" key="1">
    <citation type="journal article" date="2017" name="Genome Announc.">
        <title>Genome sequence of the saprophytic ascomycete Epicoccum nigrum ICMP 19927 strain isolated from New Zealand.</title>
        <authorList>
            <person name="Fokin M."/>
            <person name="Fleetwood D."/>
            <person name="Weir B.S."/>
            <person name="Villas-Boas S.G."/>
        </authorList>
    </citation>
    <scope>NUCLEOTIDE SEQUENCE [LARGE SCALE GENOMIC DNA]</scope>
    <source>
        <strain evidence="9 10">ICMP 19927</strain>
    </source>
</reference>
<dbReference type="Pfam" id="PF09759">
    <property type="entry name" value="Atx10homo_assoc"/>
    <property type="match status" value="1"/>
</dbReference>
<keyword evidence="3" id="KW-0131">Cell cycle</keyword>
<evidence type="ECO:0000313" key="9">
    <source>
        <dbReference type="EMBL" id="OSS47013.1"/>
    </source>
</evidence>
<dbReference type="STRING" id="105696.A0A1Y2LT17"/>
<evidence type="ECO:0000259" key="8">
    <source>
        <dbReference type="Pfam" id="PF09759"/>
    </source>
</evidence>
<feature type="compositionally biased region" description="Acidic residues" evidence="7">
    <location>
        <begin position="671"/>
        <end position="686"/>
    </location>
</feature>
<dbReference type="PANTHER" id="PTHR13255">
    <property type="entry name" value="ATAXIN-10"/>
    <property type="match status" value="1"/>
</dbReference>
<comment type="function">
    <text evidence="4">May play a role in the regulation of cytokinesis.</text>
</comment>
<dbReference type="EMBL" id="KZ107849">
    <property type="protein sequence ID" value="OSS47013.1"/>
    <property type="molecule type" value="Genomic_DNA"/>
</dbReference>
<dbReference type="InterPro" id="IPR051374">
    <property type="entry name" value="Ataxin-10/CTR86_families"/>
</dbReference>
<feature type="compositionally biased region" description="Low complexity" evidence="7">
    <location>
        <begin position="1196"/>
        <end position="1237"/>
    </location>
</feature>
<feature type="compositionally biased region" description="Basic and acidic residues" evidence="7">
    <location>
        <begin position="424"/>
        <end position="439"/>
    </location>
</feature>
<dbReference type="InterPro" id="IPR016024">
    <property type="entry name" value="ARM-type_fold"/>
</dbReference>
<organism evidence="9 10">
    <name type="scientific">Epicoccum nigrum</name>
    <name type="common">Soil fungus</name>
    <name type="synonym">Epicoccum purpurascens</name>
    <dbReference type="NCBI Taxonomy" id="105696"/>
    <lineage>
        <taxon>Eukaryota</taxon>
        <taxon>Fungi</taxon>
        <taxon>Dikarya</taxon>
        <taxon>Ascomycota</taxon>
        <taxon>Pezizomycotina</taxon>
        <taxon>Dothideomycetes</taxon>
        <taxon>Pleosporomycetidae</taxon>
        <taxon>Pleosporales</taxon>
        <taxon>Pleosporineae</taxon>
        <taxon>Didymellaceae</taxon>
        <taxon>Epicoccum</taxon>
    </lineage>
</organism>
<gene>
    <name evidence="9" type="ORF">B5807_09790</name>
</gene>
<feature type="compositionally biased region" description="Pro residues" evidence="7">
    <location>
        <begin position="1021"/>
        <end position="1030"/>
    </location>
</feature>
<feature type="region of interest" description="Disordered" evidence="7">
    <location>
        <begin position="1"/>
        <end position="86"/>
    </location>
</feature>
<feature type="compositionally biased region" description="Basic and acidic residues" evidence="7">
    <location>
        <begin position="1290"/>
        <end position="1301"/>
    </location>
</feature>
<dbReference type="Gene3D" id="1.10.30.10">
    <property type="entry name" value="High mobility group box domain"/>
    <property type="match status" value="1"/>
</dbReference>
<proteinExistence type="inferred from homology"/>
<evidence type="ECO:0000256" key="7">
    <source>
        <dbReference type="SAM" id="MobiDB-lite"/>
    </source>
</evidence>
<feature type="region of interest" description="Disordered" evidence="7">
    <location>
        <begin position="947"/>
        <end position="1038"/>
    </location>
</feature>
<sequence>MCSHSDSTAHVDDRNGNGNRHRHRNASPAQTTGHIVAGTGTDTGTGISTARGGTVRAETPSALETRYGAAGERSRSASPSPSPSLDRATATATAAASSDIDLAFAPVALAQYHSIARQLADNNAFRLLRSPAPVRVWVYRALLAEARLWGDWDRRSRGKDMAEAARNNEDSDMYEESIDSSDYDAPHARPYLTRLRLALAPYTVHFRNPGYIRDETLRMLERDVVKKTLEDSRKRLELREELGLAWEFWDDLAGVLKAAIPSLEKRCFAQPDPAAPEYEGLSGPLIASYSPSLLRDLERLNQLVCITRNVLVHGERVQNLSAERLFDKDIFNLINVCVRVTARGYDGEAGTQDEDKWQGVINAYKKLLISCLQFLNNLIARNEQRKLMLWIELFDSHLDNELPNFADMKYKMDEFAPQDAHDEEQEREREREPLPEHHQPARSLDTFKIPQQPASSPFLLYIGETGNEVKKALMQHGDKAGANEIAAECRRRWQTMGEEEKNKWNMLYADVVAKYRDQITQSTTYKKVVDQHAKNEESVQALAKSINQLQVEVDRMRSSIAMNPDGTTNDTTPDPDPDAAPAPQPARATTAATTAATATATATADDSLLDPSIKRSPPAGEMDFRVTYPPSFGAEILQNGKDDLLKRLEPDRDPDRPGLISHVASPTSPPPEDDDDADDDYDDIPGDEGRGLLTDVPLILGPTEIEVLPMIIMGGIVEPQEGQPGYHSDPTVFSSVRSMHGVRCHLLLAQDNGRNLLRELLIFVAAWDLREEELYFKFMVKIMEAILANQLLPFAYHAFRESESKDIISPAQAVIMKLLTNIFRARQARAQPAKGLAKSQAQVDQGDVHMVNFLLTEFRRHIIPQTCALIFLQGQIRAGHAQPEDFPLNLWDMERMYEGVYQYLEFFAILTEHETWKRMLSNWEIANELVTLLKELDAAIPKGTLSVPPLRHANPNPPPAAHHPVEVDMPAPAPAPAPAPQHHHPHPHPQQQQQQQQHSQPPPVAVERPYDPAPNHSDSYMPPPSSPSPRPYMDEAADEPSDFEWRNLKKLGVLVLSSLVWKNTLVQNQIRPLGGIEAVLNCCSYDEHNPYIREHAIMCLRFLMEGNRLNQERIRALEQYSADRDGAKGSTPVELSVRRKMEEAGEKGVPVHVRVPDEVLDQQGYETYMDGKGQVMLRKRQPHASPLPQGNIHGTAAAPGLPAQQPLPSFKPAAVAPASSSSSSATPPPDAAAAATRAHNPKALDDLVQQVMRDLPASLEAAKTGRGAGAGSGAGAGTGTGTGAEEEEEAAIRKLDRGFDG</sequence>
<feature type="domain" description="Ataxin-10" evidence="8">
    <location>
        <begin position="1049"/>
        <end position="1123"/>
    </location>
</feature>
<dbReference type="Proteomes" id="UP000193240">
    <property type="component" value="Unassembled WGS sequence"/>
</dbReference>
<feature type="compositionally biased region" description="Basic and acidic residues" evidence="7">
    <location>
        <begin position="646"/>
        <end position="656"/>
    </location>
</feature>
<dbReference type="PANTHER" id="PTHR13255:SF0">
    <property type="entry name" value="ATAXIN-10"/>
    <property type="match status" value="1"/>
</dbReference>
<dbReference type="InterPro" id="IPR019156">
    <property type="entry name" value="Ataxin-10_domain"/>
</dbReference>
<evidence type="ECO:0000256" key="2">
    <source>
        <dbReference type="ARBA" id="ARBA00022618"/>
    </source>
</evidence>
<feature type="region of interest" description="Disordered" evidence="7">
    <location>
        <begin position="159"/>
        <end position="179"/>
    </location>
</feature>
<evidence type="ECO:0000256" key="4">
    <source>
        <dbReference type="ARBA" id="ARBA00044746"/>
    </source>
</evidence>
<accession>A0A1Y2LT17</accession>
<feature type="region of interest" description="Disordered" evidence="7">
    <location>
        <begin position="417"/>
        <end position="444"/>
    </location>
</feature>
<keyword evidence="2" id="KW-0132">Cell division</keyword>